<dbReference type="AlphaFoldDB" id="A0AA38FGX8"/>
<keyword evidence="2" id="KW-1185">Reference proteome</keyword>
<feature type="non-terminal residue" evidence="1">
    <location>
        <position position="51"/>
    </location>
</feature>
<dbReference type="EMBL" id="JAHRHJ020000009">
    <property type="protein sequence ID" value="KAH9300911.1"/>
    <property type="molecule type" value="Genomic_DNA"/>
</dbReference>
<reference evidence="1 2" key="1">
    <citation type="journal article" date="2021" name="Nat. Plants">
        <title>The Taxus genome provides insights into paclitaxel biosynthesis.</title>
        <authorList>
            <person name="Xiong X."/>
            <person name="Gou J."/>
            <person name="Liao Q."/>
            <person name="Li Y."/>
            <person name="Zhou Q."/>
            <person name="Bi G."/>
            <person name="Li C."/>
            <person name="Du R."/>
            <person name="Wang X."/>
            <person name="Sun T."/>
            <person name="Guo L."/>
            <person name="Liang H."/>
            <person name="Lu P."/>
            <person name="Wu Y."/>
            <person name="Zhang Z."/>
            <person name="Ro D.K."/>
            <person name="Shang Y."/>
            <person name="Huang S."/>
            <person name="Yan J."/>
        </authorList>
    </citation>
    <scope>NUCLEOTIDE SEQUENCE [LARGE SCALE GENOMIC DNA]</scope>
    <source>
        <strain evidence="1">Ta-2019</strain>
    </source>
</reference>
<organism evidence="1 2">
    <name type="scientific">Taxus chinensis</name>
    <name type="common">Chinese yew</name>
    <name type="synonym">Taxus wallichiana var. chinensis</name>
    <dbReference type="NCBI Taxonomy" id="29808"/>
    <lineage>
        <taxon>Eukaryota</taxon>
        <taxon>Viridiplantae</taxon>
        <taxon>Streptophyta</taxon>
        <taxon>Embryophyta</taxon>
        <taxon>Tracheophyta</taxon>
        <taxon>Spermatophyta</taxon>
        <taxon>Pinopsida</taxon>
        <taxon>Pinidae</taxon>
        <taxon>Conifers II</taxon>
        <taxon>Cupressales</taxon>
        <taxon>Taxaceae</taxon>
        <taxon>Taxus</taxon>
    </lineage>
</organism>
<feature type="non-terminal residue" evidence="1">
    <location>
        <position position="1"/>
    </location>
</feature>
<proteinExistence type="predicted"/>
<accession>A0AA38FGX8</accession>
<comment type="caution">
    <text evidence="1">The sequence shown here is derived from an EMBL/GenBank/DDBJ whole genome shotgun (WGS) entry which is preliminary data.</text>
</comment>
<name>A0AA38FGX8_TAXCH</name>
<protein>
    <submittedName>
        <fullName evidence="1">Uncharacterized protein</fullName>
    </submittedName>
</protein>
<dbReference type="Proteomes" id="UP000824469">
    <property type="component" value="Unassembled WGS sequence"/>
</dbReference>
<gene>
    <name evidence="1" type="ORF">KI387_012494</name>
</gene>
<sequence>RVDDSNFDLVMIGFLDGFGLNFDLEEMVDGFDSKFDLRIGVNGRPSPKMDG</sequence>
<evidence type="ECO:0000313" key="1">
    <source>
        <dbReference type="EMBL" id="KAH9300911.1"/>
    </source>
</evidence>
<evidence type="ECO:0000313" key="2">
    <source>
        <dbReference type="Proteomes" id="UP000824469"/>
    </source>
</evidence>